<organism evidence="1 2">
    <name type="scientific">Saitozyma podzolica</name>
    <dbReference type="NCBI Taxonomy" id="1890683"/>
    <lineage>
        <taxon>Eukaryota</taxon>
        <taxon>Fungi</taxon>
        <taxon>Dikarya</taxon>
        <taxon>Basidiomycota</taxon>
        <taxon>Agaricomycotina</taxon>
        <taxon>Tremellomycetes</taxon>
        <taxon>Tremellales</taxon>
        <taxon>Trimorphomycetaceae</taxon>
        <taxon>Saitozyma</taxon>
    </lineage>
</organism>
<keyword evidence="2" id="KW-1185">Reference proteome</keyword>
<proteinExistence type="predicted"/>
<name>A0A427YXH1_9TREE</name>
<gene>
    <name evidence="1" type="ORF">EHS25_000880</name>
</gene>
<sequence length="166" mass="18431">MLPLWLVPKAIADPRQEVERRNPTAVNPSNTVPALIRNQALALGLADLRGSTVAWQGAKGRRLSLQRKRETAIAAKHSTFTIKSTFSVHIQAGYCYRPLHNTSLIDAQVFSLLWEHALLPIAPKILPPVTDIVIPSTHLDSGKARPAYWVIKKSNLLLTRIDDGYL</sequence>
<comment type="caution">
    <text evidence="1">The sequence shown here is derived from an EMBL/GenBank/DDBJ whole genome shotgun (WGS) entry which is preliminary data.</text>
</comment>
<reference evidence="1 2" key="1">
    <citation type="submission" date="2018-11" db="EMBL/GenBank/DDBJ databases">
        <title>Genome sequence of Saitozyma podzolica DSM 27192.</title>
        <authorList>
            <person name="Aliyu H."/>
            <person name="Gorte O."/>
            <person name="Ochsenreither K."/>
        </authorList>
    </citation>
    <scope>NUCLEOTIDE SEQUENCE [LARGE SCALE GENOMIC DNA]</scope>
    <source>
        <strain evidence="1 2">DSM 27192</strain>
    </source>
</reference>
<evidence type="ECO:0000313" key="2">
    <source>
        <dbReference type="Proteomes" id="UP000279259"/>
    </source>
</evidence>
<protein>
    <submittedName>
        <fullName evidence="1">Uncharacterized protein</fullName>
    </submittedName>
</protein>
<dbReference type="EMBL" id="RSCD01000001">
    <property type="protein sequence ID" value="RSH95788.1"/>
    <property type="molecule type" value="Genomic_DNA"/>
</dbReference>
<dbReference type="AlphaFoldDB" id="A0A427YXH1"/>
<accession>A0A427YXH1</accession>
<dbReference type="Proteomes" id="UP000279259">
    <property type="component" value="Unassembled WGS sequence"/>
</dbReference>
<evidence type="ECO:0000313" key="1">
    <source>
        <dbReference type="EMBL" id="RSH95788.1"/>
    </source>
</evidence>